<proteinExistence type="predicted"/>
<accession>A0A835NCE4</accession>
<reference evidence="1 2" key="1">
    <citation type="submission" date="2020-10" db="EMBL/GenBank/DDBJ databases">
        <title>Plant Genome Project.</title>
        <authorList>
            <person name="Zhang R.-G."/>
        </authorList>
    </citation>
    <scope>NUCLEOTIDE SEQUENCE [LARGE SCALE GENOMIC DNA]</scope>
    <source>
        <strain evidence="1">FAFU-HL-1</strain>
        <tissue evidence="1">Leaf</tissue>
    </source>
</reference>
<gene>
    <name evidence="1" type="ORF">SADUNF_Sadunf01G0147800</name>
</gene>
<comment type="caution">
    <text evidence="1">The sequence shown here is derived from an EMBL/GenBank/DDBJ whole genome shotgun (WGS) entry which is preliminary data.</text>
</comment>
<name>A0A835NCE4_9ROSI</name>
<evidence type="ECO:0000313" key="1">
    <source>
        <dbReference type="EMBL" id="KAF9689974.1"/>
    </source>
</evidence>
<organism evidence="1 2">
    <name type="scientific">Salix dunnii</name>
    <dbReference type="NCBI Taxonomy" id="1413687"/>
    <lineage>
        <taxon>Eukaryota</taxon>
        <taxon>Viridiplantae</taxon>
        <taxon>Streptophyta</taxon>
        <taxon>Embryophyta</taxon>
        <taxon>Tracheophyta</taxon>
        <taxon>Spermatophyta</taxon>
        <taxon>Magnoliopsida</taxon>
        <taxon>eudicotyledons</taxon>
        <taxon>Gunneridae</taxon>
        <taxon>Pentapetalae</taxon>
        <taxon>rosids</taxon>
        <taxon>fabids</taxon>
        <taxon>Malpighiales</taxon>
        <taxon>Salicaceae</taxon>
        <taxon>Saliceae</taxon>
        <taxon>Salix</taxon>
    </lineage>
</organism>
<dbReference type="AlphaFoldDB" id="A0A835NCE4"/>
<keyword evidence="2" id="KW-1185">Reference proteome</keyword>
<dbReference type="Proteomes" id="UP000657918">
    <property type="component" value="Unassembled WGS sequence"/>
</dbReference>
<dbReference type="EMBL" id="JADGMS010000001">
    <property type="protein sequence ID" value="KAF9689974.1"/>
    <property type="molecule type" value="Genomic_DNA"/>
</dbReference>
<protein>
    <submittedName>
        <fullName evidence="1">Uncharacterized protein</fullName>
    </submittedName>
</protein>
<sequence>MESGLRTNSGLIWQNLLKTGSSGLIIFSGGRDDCDAYYRRRSSRTASQGLKKCRPLYTMGYPNINNMRVSPGILFLCKNLKDRCISNVVWKEIERQFNAELDVIHESELNLHELRANSLMEIADQ</sequence>
<evidence type="ECO:0000313" key="2">
    <source>
        <dbReference type="Proteomes" id="UP000657918"/>
    </source>
</evidence>